<name>A0A0A1DLX4_NOCSI</name>
<dbReference type="GeneID" id="96610025"/>
<dbReference type="KEGG" id="psim:KR76_14260"/>
<dbReference type="Pfam" id="PF23494">
    <property type="entry name" value="bPH_10"/>
    <property type="match status" value="1"/>
</dbReference>
<dbReference type="RefSeq" id="WP_038679147.1">
    <property type="nucleotide sequence ID" value="NZ_BJMC01000009.1"/>
</dbReference>
<dbReference type="eggNOG" id="ENOG503368P">
    <property type="taxonomic scope" value="Bacteria"/>
</dbReference>
<dbReference type="InterPro" id="IPR057798">
    <property type="entry name" value="PH_YqeB"/>
</dbReference>
<dbReference type="HOGENOM" id="CLU_1684757_0_0_11"/>
<dbReference type="AlphaFoldDB" id="A0A0A1DLX4"/>
<dbReference type="OrthoDB" id="5145029at2"/>
<proteinExistence type="predicted"/>
<keyword evidence="3" id="KW-1185">Reference proteome</keyword>
<evidence type="ECO:0000259" key="1">
    <source>
        <dbReference type="Pfam" id="PF23494"/>
    </source>
</evidence>
<dbReference type="EMBL" id="CP009896">
    <property type="protein sequence ID" value="AIY17627.1"/>
    <property type="molecule type" value="Genomic_DNA"/>
</dbReference>
<gene>
    <name evidence="2" type="ORF">KR76_14260</name>
</gene>
<protein>
    <submittedName>
        <fullName evidence="2">Uncharacterized protein yqeB</fullName>
    </submittedName>
</protein>
<sequence length="156" mass="17664">MPYDDLGSTREDKIWTYALFAVGGVLLLTVGPLLARWLADVPFIPFKDVVRWVGDFDQPWAWVARPAIGLVAGLVVAFVVLVDEWRLEVHDDAIVVVHDRDRRRLVRETILGIHFEGKKVVIEGTDGRRLFDKPVEAKRAVVKEAFASRGYPLESE</sequence>
<evidence type="ECO:0000313" key="2">
    <source>
        <dbReference type="EMBL" id="AIY17627.1"/>
    </source>
</evidence>
<organism evidence="2 3">
    <name type="scientific">Nocardioides simplex</name>
    <name type="common">Arthrobacter simplex</name>
    <dbReference type="NCBI Taxonomy" id="2045"/>
    <lineage>
        <taxon>Bacteria</taxon>
        <taxon>Bacillati</taxon>
        <taxon>Actinomycetota</taxon>
        <taxon>Actinomycetes</taxon>
        <taxon>Propionibacteriales</taxon>
        <taxon>Nocardioidaceae</taxon>
        <taxon>Pimelobacter</taxon>
    </lineage>
</organism>
<accession>A0A0A1DLX4</accession>
<reference evidence="2" key="1">
    <citation type="journal article" date="2015" name="Genome Announc.">
        <title>Complete Genome Sequence of Steroid-Transforming Nocardioides simplex VKM Ac-2033D.</title>
        <authorList>
            <person name="Shtratnikova V.Y."/>
            <person name="Schelkunov M.I."/>
            <person name="Pekov Y.A."/>
            <person name="Fokina V.V."/>
            <person name="Logacheva M.D."/>
            <person name="Sokolov S.L."/>
            <person name="Bragin E.Y."/>
            <person name="Ashapkin V.V."/>
            <person name="Donova M.V."/>
        </authorList>
    </citation>
    <scope>NUCLEOTIDE SEQUENCE [LARGE SCALE GENOMIC DNA]</scope>
    <source>
        <strain evidence="2">VKM Ac-2033D</strain>
    </source>
</reference>
<evidence type="ECO:0000313" key="3">
    <source>
        <dbReference type="Proteomes" id="UP000030300"/>
    </source>
</evidence>
<dbReference type="Proteomes" id="UP000030300">
    <property type="component" value="Chromosome"/>
</dbReference>
<feature type="domain" description="YqeB PH" evidence="1">
    <location>
        <begin position="6"/>
        <end position="153"/>
    </location>
</feature>